<dbReference type="AlphaFoldDB" id="A0A286EJX4"/>
<protein>
    <recommendedName>
        <fullName evidence="6">LPS-assembly lipoprotein LptE</fullName>
    </recommendedName>
</protein>
<organism evidence="8 9">
    <name type="scientific">Alysiella filiformis DSM 16848</name>
    <dbReference type="NCBI Taxonomy" id="1120981"/>
    <lineage>
        <taxon>Bacteria</taxon>
        <taxon>Pseudomonadati</taxon>
        <taxon>Pseudomonadota</taxon>
        <taxon>Betaproteobacteria</taxon>
        <taxon>Neisseriales</taxon>
        <taxon>Neisseriaceae</taxon>
        <taxon>Alysiella</taxon>
    </lineage>
</organism>
<comment type="similarity">
    <text evidence="6">Belongs to the LptE lipoprotein family.</text>
</comment>
<evidence type="ECO:0000256" key="3">
    <source>
        <dbReference type="ARBA" id="ARBA00023139"/>
    </source>
</evidence>
<proteinExistence type="inferred from homology"/>
<feature type="chain" id="PRO_5012696315" description="LPS-assembly lipoprotein LptE" evidence="7">
    <location>
        <begin position="21"/>
        <end position="158"/>
    </location>
</feature>
<evidence type="ECO:0000256" key="5">
    <source>
        <dbReference type="ARBA" id="ARBA00023288"/>
    </source>
</evidence>
<dbReference type="HAMAP" id="MF_01186">
    <property type="entry name" value="LPS_assembly_LptE"/>
    <property type="match status" value="1"/>
</dbReference>
<feature type="signal peptide" evidence="7">
    <location>
        <begin position="1"/>
        <end position="20"/>
    </location>
</feature>
<keyword evidence="9" id="KW-1185">Reference proteome</keyword>
<evidence type="ECO:0000256" key="6">
    <source>
        <dbReference type="HAMAP-Rule" id="MF_01186"/>
    </source>
</evidence>
<dbReference type="Proteomes" id="UP000219669">
    <property type="component" value="Unassembled WGS sequence"/>
</dbReference>
<comment type="function">
    <text evidence="6">Together with LptD, is involved in the assembly of lipopolysaccharide (LPS) at the surface of the outer membrane. Required for the proper assembly of LptD. Binds LPS and may serve as the LPS recognition site at the outer membrane.</text>
</comment>
<keyword evidence="3" id="KW-0564">Palmitate</keyword>
<evidence type="ECO:0000256" key="4">
    <source>
        <dbReference type="ARBA" id="ARBA00023237"/>
    </source>
</evidence>
<evidence type="ECO:0000256" key="1">
    <source>
        <dbReference type="ARBA" id="ARBA00022729"/>
    </source>
</evidence>
<dbReference type="Gene3D" id="3.30.160.150">
    <property type="entry name" value="Lipoprotein like domain"/>
    <property type="match status" value="1"/>
</dbReference>
<evidence type="ECO:0000256" key="7">
    <source>
        <dbReference type="SAM" id="SignalP"/>
    </source>
</evidence>
<dbReference type="PANTHER" id="PTHR38098:SF1">
    <property type="entry name" value="LPS-ASSEMBLY LIPOPROTEIN LPTE"/>
    <property type="match status" value="1"/>
</dbReference>
<dbReference type="RefSeq" id="WP_097115081.1">
    <property type="nucleotide sequence ID" value="NZ_CP083931.1"/>
</dbReference>
<keyword evidence="1 7" id="KW-0732">Signal</keyword>
<keyword evidence="5 8" id="KW-0449">Lipoprotein</keyword>
<dbReference type="EMBL" id="OCNF01000027">
    <property type="protein sequence ID" value="SOD71206.1"/>
    <property type="molecule type" value="Genomic_DNA"/>
</dbReference>
<accession>A0A286EJX4</accession>
<name>A0A286EJX4_9NEIS</name>
<evidence type="ECO:0000313" key="9">
    <source>
        <dbReference type="Proteomes" id="UP000219669"/>
    </source>
</evidence>
<sequence length="158" mass="18148">MLPQLRFFAVAMLLCVSACGFHLKGNLPHAVLPVNTWSVQGDVLQSHLESALRHNQASVNPNAQAQIKLLHYETKKDIYTITRAAKLNEYLLSMRIVVQAYRGNRAWGEPISLQIQRIMPYADSMILGKQYEEEQIWQEMQHDAAQQIVRQMAFLKDE</sequence>
<dbReference type="GO" id="GO:0043165">
    <property type="term" value="P:Gram-negative-bacterium-type cell outer membrane assembly"/>
    <property type="evidence" value="ECO:0007669"/>
    <property type="project" value="UniProtKB-UniRule"/>
</dbReference>
<dbReference type="GO" id="GO:0009279">
    <property type="term" value="C:cell outer membrane"/>
    <property type="evidence" value="ECO:0007669"/>
    <property type="project" value="UniProtKB-UniRule"/>
</dbReference>
<reference evidence="8 9" key="1">
    <citation type="submission" date="2017-09" db="EMBL/GenBank/DDBJ databases">
        <authorList>
            <person name="Ehlers B."/>
            <person name="Leendertz F.H."/>
        </authorList>
    </citation>
    <scope>NUCLEOTIDE SEQUENCE [LARGE SCALE GENOMIC DNA]</scope>
    <source>
        <strain evidence="8 9">DSM 16848</strain>
    </source>
</reference>
<dbReference type="PANTHER" id="PTHR38098">
    <property type="entry name" value="LPS-ASSEMBLY LIPOPROTEIN LPTE"/>
    <property type="match status" value="1"/>
</dbReference>
<gene>
    <name evidence="6" type="primary">lptE</name>
    <name evidence="8" type="ORF">SAMN02746062_02130</name>
</gene>
<keyword evidence="2 6" id="KW-0472">Membrane</keyword>
<dbReference type="Pfam" id="PF04390">
    <property type="entry name" value="LptE"/>
    <property type="match status" value="1"/>
</dbReference>
<dbReference type="GO" id="GO:1990351">
    <property type="term" value="C:transporter complex"/>
    <property type="evidence" value="ECO:0007669"/>
    <property type="project" value="TreeGrafter"/>
</dbReference>
<dbReference type="InterPro" id="IPR007485">
    <property type="entry name" value="LPS_assembly_LptE"/>
</dbReference>
<evidence type="ECO:0000256" key="2">
    <source>
        <dbReference type="ARBA" id="ARBA00023136"/>
    </source>
</evidence>
<keyword evidence="4 6" id="KW-0998">Cell outer membrane</keyword>
<dbReference type="OrthoDB" id="5298094at2"/>
<comment type="subunit">
    <text evidence="6">Component of the lipopolysaccharide transport and assembly complex. Interacts with LptD.</text>
</comment>
<evidence type="ECO:0000313" key="8">
    <source>
        <dbReference type="EMBL" id="SOD71206.1"/>
    </source>
</evidence>